<name>A0A9N7JMZ8_CLOSE</name>
<sequence>MLLQERIEELNSGILKIKNDKVHIIGFLSQERLEDYYYRNMQCFFSNGIYDYEDLDFSRIKDNSLFLVLKDDKLINKYLYKLLLKNTFKYKTKDNKIVTKTFKIRKSEYSEQYNLVIDKKNLSFSTIDSIQSYLKNNYTYNLNIEELNK</sequence>
<accession>A0A9N7JMZ8</accession>
<reference evidence="2" key="2">
    <citation type="submission" date="2022-06" db="EMBL/GenBank/DDBJ databases">
        <authorList>
            <person name="Holder M.E."/>
            <person name="Ajami N.J."/>
            <person name="Petrosino J.F."/>
        </authorList>
    </citation>
    <scope>NUCLEOTIDE SEQUENCE</scope>
    <source>
        <strain evidence="2">RMA 8861</strain>
    </source>
</reference>
<reference evidence="1 3" key="1">
    <citation type="submission" date="2017-09" db="EMBL/GenBank/DDBJ databases">
        <authorList>
            <person name="Thomas P."/>
            <person name="Seyboldt C."/>
        </authorList>
    </citation>
    <scope>NUCLEOTIDE SEQUENCE [LARGE SCALE GENOMIC DNA]</scope>
    <source>
        <strain evidence="1 3">DSM 7534</strain>
    </source>
</reference>
<dbReference type="Proteomes" id="UP000280586">
    <property type="component" value="Chromosome"/>
</dbReference>
<dbReference type="OrthoDB" id="9803913at2"/>
<dbReference type="GeneID" id="303561760"/>
<gene>
    <name evidence="1" type="ORF">CP523_13810</name>
    <name evidence="2" type="ORF">NH397_06200</name>
</gene>
<dbReference type="Proteomes" id="UP001055437">
    <property type="component" value="Chromosome"/>
</dbReference>
<evidence type="ECO:0000313" key="1">
    <source>
        <dbReference type="EMBL" id="AYE35418.1"/>
    </source>
</evidence>
<dbReference type="RefSeq" id="WP_066677134.1">
    <property type="nucleotide sequence ID" value="NZ_CABMIZ010000023.1"/>
</dbReference>
<evidence type="ECO:0000313" key="3">
    <source>
        <dbReference type="Proteomes" id="UP000280586"/>
    </source>
</evidence>
<dbReference type="AlphaFoldDB" id="A0A9N7JMZ8"/>
<dbReference type="KEGG" id="csep:CP523_13810"/>
<keyword evidence="4" id="KW-1185">Reference proteome</keyword>
<protein>
    <submittedName>
        <fullName evidence="1">Uncharacterized protein</fullName>
    </submittedName>
</protein>
<organism evidence="1 3">
    <name type="scientific">Clostridium septicum</name>
    <dbReference type="NCBI Taxonomy" id="1504"/>
    <lineage>
        <taxon>Bacteria</taxon>
        <taxon>Bacillati</taxon>
        <taxon>Bacillota</taxon>
        <taxon>Clostridia</taxon>
        <taxon>Eubacteriales</taxon>
        <taxon>Clostridiaceae</taxon>
        <taxon>Clostridium</taxon>
    </lineage>
</organism>
<proteinExistence type="predicted"/>
<dbReference type="EMBL" id="CP023671">
    <property type="protein sequence ID" value="AYE35418.1"/>
    <property type="molecule type" value="Genomic_DNA"/>
</dbReference>
<dbReference type="EMBL" id="CP099799">
    <property type="protein sequence ID" value="USS02012.1"/>
    <property type="molecule type" value="Genomic_DNA"/>
</dbReference>
<evidence type="ECO:0000313" key="4">
    <source>
        <dbReference type="Proteomes" id="UP001055437"/>
    </source>
</evidence>
<evidence type="ECO:0000313" key="2">
    <source>
        <dbReference type="EMBL" id="USS02012.1"/>
    </source>
</evidence>